<dbReference type="EMBL" id="JAXQPW010000006">
    <property type="protein sequence ID" value="MDZ5663089.1"/>
    <property type="molecule type" value="Genomic_DNA"/>
</dbReference>
<keyword evidence="3" id="KW-1185">Reference proteome</keyword>
<dbReference type="Gene3D" id="2.60.40.1890">
    <property type="entry name" value="PCu(A)C copper chaperone"/>
    <property type="match status" value="1"/>
</dbReference>
<name>A0ABU5KDQ2_9ACTN</name>
<dbReference type="RefSeq" id="WP_172269708.1">
    <property type="nucleotide sequence ID" value="NZ_CP141058.1"/>
</dbReference>
<organism evidence="2 3">
    <name type="scientific">Nocardioides renjunii</name>
    <dbReference type="NCBI Taxonomy" id="3095075"/>
    <lineage>
        <taxon>Bacteria</taxon>
        <taxon>Bacillati</taxon>
        <taxon>Actinomycetota</taxon>
        <taxon>Actinomycetes</taxon>
        <taxon>Propionibacteriales</taxon>
        <taxon>Nocardioidaceae</taxon>
        <taxon>Nocardioides</taxon>
    </lineage>
</organism>
<comment type="caution">
    <text evidence="2">The sequence shown here is derived from an EMBL/GenBank/DDBJ whole genome shotgun (WGS) entry which is preliminary data.</text>
</comment>
<dbReference type="SUPFAM" id="SSF110087">
    <property type="entry name" value="DR1885-like metal-binding protein"/>
    <property type="match status" value="1"/>
</dbReference>
<proteinExistence type="predicted"/>
<feature type="chain" id="PRO_5046197181" description="DNA modification methylase" evidence="1">
    <location>
        <begin position="28"/>
        <end position="157"/>
    </location>
</feature>
<feature type="signal peptide" evidence="1">
    <location>
        <begin position="1"/>
        <end position="27"/>
    </location>
</feature>
<evidence type="ECO:0008006" key="4">
    <source>
        <dbReference type="Google" id="ProtNLM"/>
    </source>
</evidence>
<sequence>MQQRLIATAAAVLALAAPLSSCGFDYATDREYTVNSAADNRQALVDVLGAVVVSGQEGSGTFVASFSNNDDTEEQSFTGVGGDEGESITAAEFEPVAIPAGGFVNLAEPPVGIVLTGEFTAGDFVPLAIEFGNGETVTMKVPVMPDDSGYWEGLDVS</sequence>
<keyword evidence="1" id="KW-0732">Signal</keyword>
<evidence type="ECO:0000256" key="1">
    <source>
        <dbReference type="SAM" id="SignalP"/>
    </source>
</evidence>
<evidence type="ECO:0000313" key="3">
    <source>
        <dbReference type="Proteomes" id="UP001291999"/>
    </source>
</evidence>
<dbReference type="InterPro" id="IPR036182">
    <property type="entry name" value="PCuAC_sf"/>
</dbReference>
<dbReference type="Proteomes" id="UP001291999">
    <property type="component" value="Unassembled WGS sequence"/>
</dbReference>
<reference evidence="2 3" key="1">
    <citation type="submission" date="2023-11" db="EMBL/GenBank/DDBJ databases">
        <title>Novel species in genus Nocardioides.</title>
        <authorList>
            <person name="Zhou H."/>
        </authorList>
    </citation>
    <scope>NUCLEOTIDE SEQUENCE [LARGE SCALE GENOMIC DNA]</scope>
    <source>
        <strain evidence="2 3">S-58</strain>
    </source>
</reference>
<accession>A0ABU5KDQ2</accession>
<gene>
    <name evidence="2" type="ORF">SFC79_15030</name>
</gene>
<protein>
    <recommendedName>
        <fullName evidence="4">DNA modification methylase</fullName>
    </recommendedName>
</protein>
<evidence type="ECO:0000313" key="2">
    <source>
        <dbReference type="EMBL" id="MDZ5663089.1"/>
    </source>
</evidence>